<feature type="transmembrane region" description="Helical" evidence="1">
    <location>
        <begin position="47"/>
        <end position="66"/>
    </location>
</feature>
<name>A0ABN1ZW25_9ACTN</name>
<dbReference type="RefSeq" id="WP_344501468.1">
    <property type="nucleotide sequence ID" value="NZ_BAAAQD010000003.1"/>
</dbReference>
<dbReference type="Proteomes" id="UP001501470">
    <property type="component" value="Unassembled WGS sequence"/>
</dbReference>
<keyword evidence="3" id="KW-1185">Reference proteome</keyword>
<protein>
    <submittedName>
        <fullName evidence="2">Uncharacterized protein</fullName>
    </submittedName>
</protein>
<dbReference type="EMBL" id="BAAAQD010000003">
    <property type="protein sequence ID" value="GAA1505901.1"/>
    <property type="molecule type" value="Genomic_DNA"/>
</dbReference>
<feature type="transmembrane region" description="Helical" evidence="1">
    <location>
        <begin position="15"/>
        <end position="35"/>
    </location>
</feature>
<organism evidence="2 3">
    <name type="scientific">Dactylosporangium maewongense</name>
    <dbReference type="NCBI Taxonomy" id="634393"/>
    <lineage>
        <taxon>Bacteria</taxon>
        <taxon>Bacillati</taxon>
        <taxon>Actinomycetota</taxon>
        <taxon>Actinomycetes</taxon>
        <taxon>Micromonosporales</taxon>
        <taxon>Micromonosporaceae</taxon>
        <taxon>Dactylosporangium</taxon>
    </lineage>
</organism>
<comment type="caution">
    <text evidence="2">The sequence shown here is derived from an EMBL/GenBank/DDBJ whole genome shotgun (WGS) entry which is preliminary data.</text>
</comment>
<proteinExistence type="predicted"/>
<sequence>MTPSPHADALLDMLFPLWQFVIGIAVALFVVVATYRLAMRGPSRMRAAMLVTGAAIVGITVVGILSNRHA</sequence>
<accession>A0ABN1ZW25</accession>
<keyword evidence="1" id="KW-0472">Membrane</keyword>
<reference evidence="2 3" key="1">
    <citation type="journal article" date="2019" name="Int. J. Syst. Evol. Microbiol.">
        <title>The Global Catalogue of Microorganisms (GCM) 10K type strain sequencing project: providing services to taxonomists for standard genome sequencing and annotation.</title>
        <authorList>
            <consortium name="The Broad Institute Genomics Platform"/>
            <consortium name="The Broad Institute Genome Sequencing Center for Infectious Disease"/>
            <person name="Wu L."/>
            <person name="Ma J."/>
        </authorList>
    </citation>
    <scope>NUCLEOTIDE SEQUENCE [LARGE SCALE GENOMIC DNA]</scope>
    <source>
        <strain evidence="2 3">JCM 15933</strain>
    </source>
</reference>
<gene>
    <name evidence="2" type="ORF">GCM10009827_019450</name>
</gene>
<keyword evidence="1" id="KW-1133">Transmembrane helix</keyword>
<keyword evidence="1" id="KW-0812">Transmembrane</keyword>
<evidence type="ECO:0000313" key="2">
    <source>
        <dbReference type="EMBL" id="GAA1505901.1"/>
    </source>
</evidence>
<evidence type="ECO:0000256" key="1">
    <source>
        <dbReference type="SAM" id="Phobius"/>
    </source>
</evidence>
<evidence type="ECO:0000313" key="3">
    <source>
        <dbReference type="Proteomes" id="UP001501470"/>
    </source>
</evidence>